<organism evidence="3 4">
    <name type="scientific">Olsenella uli (strain ATCC 49627 / DSM 7084 / CCUG 31166 / CIP 109912 / JCM 12494 / LMG 11480 / NCIMB 702895 / VPI D76D-27C)</name>
    <name type="common">Lactobacillus uli</name>
    <dbReference type="NCBI Taxonomy" id="633147"/>
    <lineage>
        <taxon>Bacteria</taxon>
        <taxon>Bacillati</taxon>
        <taxon>Actinomycetota</taxon>
        <taxon>Coriobacteriia</taxon>
        <taxon>Coriobacteriales</taxon>
        <taxon>Atopobiaceae</taxon>
        <taxon>Olsenella</taxon>
    </lineage>
</organism>
<accession>E1QYW9</accession>
<gene>
    <name evidence="3" type="ordered locus">Olsu_0465</name>
</gene>
<dbReference type="InterPro" id="IPR046348">
    <property type="entry name" value="SIS_dom_sf"/>
</dbReference>
<dbReference type="AlphaFoldDB" id="E1QYW9"/>
<feature type="domain" description="SIS" evidence="2">
    <location>
        <begin position="39"/>
        <end position="185"/>
    </location>
</feature>
<protein>
    <submittedName>
        <fullName evidence="3">Sugar isomerase (SIS)</fullName>
    </submittedName>
</protein>
<dbReference type="PATRIC" id="fig|633147.7.peg.1092"/>
<evidence type="ECO:0000259" key="2">
    <source>
        <dbReference type="PROSITE" id="PS51464"/>
    </source>
</evidence>
<evidence type="ECO:0000313" key="3">
    <source>
        <dbReference type="EMBL" id="ADK67583.1"/>
    </source>
</evidence>
<dbReference type="SUPFAM" id="SSF53697">
    <property type="entry name" value="SIS domain"/>
    <property type="match status" value="1"/>
</dbReference>
<dbReference type="GO" id="GO:0097367">
    <property type="term" value="F:carbohydrate derivative binding"/>
    <property type="evidence" value="ECO:0007669"/>
    <property type="project" value="InterPro"/>
</dbReference>
<dbReference type="HOGENOM" id="CLU_012520_1_0_11"/>
<dbReference type="GO" id="GO:0006002">
    <property type="term" value="P:fructose 6-phosphate metabolic process"/>
    <property type="evidence" value="ECO:0007669"/>
    <property type="project" value="TreeGrafter"/>
</dbReference>
<dbReference type="GO" id="GO:0006487">
    <property type="term" value="P:protein N-linked glycosylation"/>
    <property type="evidence" value="ECO:0007669"/>
    <property type="project" value="TreeGrafter"/>
</dbReference>
<dbReference type="GO" id="GO:0004360">
    <property type="term" value="F:glutamine-fructose-6-phosphate transaminase (isomerizing) activity"/>
    <property type="evidence" value="ECO:0007669"/>
    <property type="project" value="TreeGrafter"/>
</dbReference>
<dbReference type="RefSeq" id="WP_013251335.1">
    <property type="nucleotide sequence ID" value="NC_014363.1"/>
</dbReference>
<dbReference type="OrthoDB" id="9779207at2"/>
<dbReference type="EMBL" id="CP002106">
    <property type="protein sequence ID" value="ADK67583.1"/>
    <property type="molecule type" value="Genomic_DNA"/>
</dbReference>
<dbReference type="InterPro" id="IPR035466">
    <property type="entry name" value="GlmS/AgaS_SIS"/>
</dbReference>
<sequence>MTTEKHPTMLDYVHESPEALECALTNHETLCGPLVARYVAESSDGTSTGNVVLVACGSSRNAAECAAPLMRRALGARVTVSTPGTCLVSETFPVRGTFHLVVTQSGCSTNALAVLDRLRGTGAPALALTANPEAEVHSHADAVFDFGCGEEQVGYVTKGVVTLAQYLMLFALDAAVATGRMGNGERDATLAQMRLVPEAHRALQASADKFYRTHRRDLLGMGPCYVLGFDQAWGVALEGALKLGETVKVPAFAYEAEEFNHGPNLQMTPAYTVFLVDDLARGHERMVALYRACRHVTDHAFLLTATATDGAAGTDGNVFPLPEERPADPLLLPLYLLPFFQIIAYRATEEKGSWDELPLVAETEDLVPSKTNDILRFMPYL</sequence>
<dbReference type="CDD" id="cd05008">
    <property type="entry name" value="SIS_GlmS_GlmD_1"/>
    <property type="match status" value="1"/>
</dbReference>
<evidence type="ECO:0000256" key="1">
    <source>
        <dbReference type="ARBA" id="ARBA00022737"/>
    </source>
</evidence>
<dbReference type="Proteomes" id="UP000000333">
    <property type="component" value="Chromosome"/>
</dbReference>
<dbReference type="GO" id="GO:0006047">
    <property type="term" value="P:UDP-N-acetylglucosamine metabolic process"/>
    <property type="evidence" value="ECO:0007669"/>
    <property type="project" value="TreeGrafter"/>
</dbReference>
<keyword evidence="1" id="KW-0677">Repeat</keyword>
<proteinExistence type="predicted"/>
<dbReference type="STRING" id="633147.Olsu_0465"/>
<dbReference type="GeneID" id="78511906"/>
<dbReference type="Gene3D" id="3.40.50.10490">
    <property type="entry name" value="Glucose-6-phosphate isomerase like protein, domain 1"/>
    <property type="match status" value="2"/>
</dbReference>
<dbReference type="PROSITE" id="PS51464">
    <property type="entry name" value="SIS"/>
    <property type="match status" value="1"/>
</dbReference>
<keyword evidence="4" id="KW-1185">Reference proteome</keyword>
<dbReference type="PANTHER" id="PTHR10937:SF17">
    <property type="entry name" value="GLUCOSAMINE-FRUCTOSE-6-PHOSPHATE AMINOTRANSFERASE"/>
    <property type="match status" value="1"/>
</dbReference>
<dbReference type="PANTHER" id="PTHR10937">
    <property type="entry name" value="GLUCOSAMINE--FRUCTOSE-6-PHOSPHATE AMINOTRANSFERASE, ISOMERIZING"/>
    <property type="match status" value="1"/>
</dbReference>
<dbReference type="eggNOG" id="COG0449">
    <property type="taxonomic scope" value="Bacteria"/>
</dbReference>
<reference evidence="3 4" key="1">
    <citation type="journal article" date="2010" name="Stand. Genomic Sci.">
        <title>Complete genome sequence of Olsenella uli type strain (VPI D76D-27C).</title>
        <authorList>
            <person name="Goker M."/>
            <person name="Held B."/>
            <person name="Lucas S."/>
            <person name="Nolan M."/>
            <person name="Yasawong M."/>
            <person name="Glavina Del Rio T."/>
            <person name="Tice H."/>
            <person name="Cheng J.F."/>
            <person name="Bruce D."/>
            <person name="Detter J.C."/>
            <person name="Tapia R."/>
            <person name="Han C."/>
            <person name="Goodwin L."/>
            <person name="Pitluck S."/>
            <person name="Liolios K."/>
            <person name="Ivanova N."/>
            <person name="Mavromatis K."/>
            <person name="Mikhailova N."/>
            <person name="Pati A."/>
            <person name="Chen A."/>
            <person name="Palaniappan K."/>
            <person name="Land M."/>
            <person name="Hauser L."/>
            <person name="Chang Y.J."/>
            <person name="Jeffries C.D."/>
            <person name="Rohde M."/>
            <person name="Sikorski J."/>
            <person name="Pukall R."/>
            <person name="Woyke T."/>
            <person name="Bristow J."/>
            <person name="Eisen J.A."/>
            <person name="Markowitz V."/>
            <person name="Hugenholtz P."/>
            <person name="Kyrpides N.C."/>
            <person name="Klenk H.P."/>
            <person name="Lapidus A."/>
        </authorList>
    </citation>
    <scope>NUCLEOTIDE SEQUENCE [LARGE SCALE GENOMIC DNA]</scope>
    <source>
        <strain evidence="4">ATCC 49627 / DSM 7084 / CIP 109912 / JCM 12494 / NCIMB 702895 / VPI D76D-27C</strain>
    </source>
</reference>
<keyword evidence="3" id="KW-0413">Isomerase</keyword>
<dbReference type="InterPro" id="IPR001347">
    <property type="entry name" value="SIS_dom"/>
</dbReference>
<dbReference type="GO" id="GO:0016853">
    <property type="term" value="F:isomerase activity"/>
    <property type="evidence" value="ECO:0007669"/>
    <property type="project" value="UniProtKB-KW"/>
</dbReference>
<dbReference type="KEGG" id="ols:Olsu_0465"/>
<name>E1QYW9_OLSUV</name>
<evidence type="ECO:0000313" key="4">
    <source>
        <dbReference type="Proteomes" id="UP000000333"/>
    </source>
</evidence>